<dbReference type="AlphaFoldDB" id="A0A2S8FA79"/>
<comment type="caution">
    <text evidence="1">The sequence shown here is derived from an EMBL/GenBank/DDBJ whole genome shotgun (WGS) entry which is preliminary data.</text>
</comment>
<evidence type="ECO:0000313" key="1">
    <source>
        <dbReference type="EMBL" id="PQO29042.1"/>
    </source>
</evidence>
<proteinExistence type="predicted"/>
<sequence>MGADRIDRMAVRLFGHAEWMLGRSKARYRLDGDFSWLLPTLIANLPPSPLISSVVLLLNQQWTGPSVFLRRQFGRSAAKSSGIPDEIAARSKATSLQSTRIPCVLSSDNVCRFIG</sequence>
<name>A0A2S8FA79_9BACT</name>
<dbReference type="EMBL" id="PUIB01000023">
    <property type="protein sequence ID" value="PQO29042.1"/>
    <property type="molecule type" value="Genomic_DNA"/>
</dbReference>
<gene>
    <name evidence="1" type="ORF">C5Y98_22825</name>
</gene>
<accession>A0A2S8FA79</accession>
<reference evidence="1 2" key="1">
    <citation type="submission" date="2018-02" db="EMBL/GenBank/DDBJ databases">
        <title>Comparative genomes isolates from brazilian mangrove.</title>
        <authorList>
            <person name="Araujo J.E."/>
            <person name="Taketani R.G."/>
            <person name="Silva M.C.P."/>
            <person name="Loureco M.V."/>
            <person name="Andreote F.D."/>
        </authorList>
    </citation>
    <scope>NUCLEOTIDE SEQUENCE [LARGE SCALE GENOMIC DNA]</scope>
    <source>
        <strain evidence="1 2">NAP PRIS-MGV</strain>
    </source>
</reference>
<dbReference type="Proteomes" id="UP000239388">
    <property type="component" value="Unassembled WGS sequence"/>
</dbReference>
<organism evidence="1 2">
    <name type="scientific">Blastopirellula marina</name>
    <dbReference type="NCBI Taxonomy" id="124"/>
    <lineage>
        <taxon>Bacteria</taxon>
        <taxon>Pseudomonadati</taxon>
        <taxon>Planctomycetota</taxon>
        <taxon>Planctomycetia</taxon>
        <taxon>Pirellulales</taxon>
        <taxon>Pirellulaceae</taxon>
        <taxon>Blastopirellula</taxon>
    </lineage>
</organism>
<evidence type="ECO:0000313" key="2">
    <source>
        <dbReference type="Proteomes" id="UP000239388"/>
    </source>
</evidence>
<protein>
    <submittedName>
        <fullName evidence="1">Uncharacterized protein</fullName>
    </submittedName>
</protein>